<feature type="domain" description="Glycosyltransferase 2-like" evidence="3">
    <location>
        <begin position="296"/>
        <end position="392"/>
    </location>
</feature>
<reference evidence="4" key="1">
    <citation type="submission" date="2012-09" db="EMBL/GenBank/DDBJ databases">
        <title>Metagenomic Characterization of a Microbial Community in Wastewater Detects High Levels of Antibiotic Resistance.</title>
        <authorList>
            <person name="Abrams M."/>
            <person name="Caldwell A."/>
            <person name="Vandaei E."/>
            <person name="Lee W."/>
            <person name="Perrott J."/>
            <person name="Khan S.Y."/>
            <person name="Ta J."/>
            <person name="Romero D."/>
            <person name="Nguyen V."/>
            <person name="Pourmand N."/>
            <person name="Ouverney C.C."/>
        </authorList>
    </citation>
    <scope>NUCLEOTIDE SEQUENCE</scope>
</reference>
<protein>
    <submittedName>
        <fullName evidence="4">Glycosyl transferase, group 2 family protein</fullName>
    </submittedName>
</protein>
<dbReference type="Pfam" id="PF00535">
    <property type="entry name" value="Glycos_transf_2"/>
    <property type="match status" value="2"/>
</dbReference>
<dbReference type="SUPFAM" id="SSF53448">
    <property type="entry name" value="Nucleotide-diphospho-sugar transferases"/>
    <property type="match status" value="2"/>
</dbReference>
<evidence type="ECO:0000313" key="4">
    <source>
        <dbReference type="EMBL" id="AGC71890.1"/>
    </source>
</evidence>
<keyword evidence="1" id="KW-0175">Coiled coil</keyword>
<keyword evidence="4" id="KW-0808">Transferase</keyword>
<dbReference type="Gene3D" id="3.90.550.10">
    <property type="entry name" value="Spore Coat Polysaccharide Biosynthesis Protein SpsA, Chain A"/>
    <property type="match status" value="2"/>
</dbReference>
<evidence type="ECO:0000259" key="3">
    <source>
        <dbReference type="Pfam" id="PF00535"/>
    </source>
</evidence>
<dbReference type="InterPro" id="IPR001173">
    <property type="entry name" value="Glyco_trans_2-like"/>
</dbReference>
<organism evidence="4">
    <name type="scientific">uncultured bacterium A1Q1_fos_4</name>
    <dbReference type="NCBI Taxonomy" id="1256574"/>
    <lineage>
        <taxon>Bacteria</taxon>
        <taxon>environmental samples</taxon>
    </lineage>
</organism>
<dbReference type="PANTHER" id="PTHR43179">
    <property type="entry name" value="RHAMNOSYLTRANSFERASE WBBL"/>
    <property type="match status" value="1"/>
</dbReference>
<evidence type="ECO:0000256" key="1">
    <source>
        <dbReference type="SAM" id="Coils"/>
    </source>
</evidence>
<dbReference type="CDD" id="cd04186">
    <property type="entry name" value="GT_2_like_c"/>
    <property type="match status" value="1"/>
</dbReference>
<dbReference type="EMBL" id="JX649886">
    <property type="protein sequence ID" value="AGC71890.1"/>
    <property type="molecule type" value="Genomic_DNA"/>
</dbReference>
<evidence type="ECO:0000256" key="2">
    <source>
        <dbReference type="SAM" id="MobiDB-lite"/>
    </source>
</evidence>
<dbReference type="PANTHER" id="PTHR43179:SF7">
    <property type="entry name" value="RHAMNOSYLTRANSFERASE WBBL"/>
    <property type="match status" value="1"/>
</dbReference>
<feature type="domain" description="Glycosyltransferase 2-like" evidence="3">
    <location>
        <begin position="548"/>
        <end position="724"/>
    </location>
</feature>
<name>L7W0B8_9BACT</name>
<dbReference type="AlphaFoldDB" id="L7W0B8"/>
<dbReference type="GO" id="GO:0016740">
    <property type="term" value="F:transferase activity"/>
    <property type="evidence" value="ECO:0007669"/>
    <property type="project" value="UniProtKB-KW"/>
</dbReference>
<sequence>MMPSQLHSEFMQILARDAWNLPQVAELIRQFALLSRDTNNQPDSKLVCITLLSWTDELAHVGTHDTNRRYTRLQFIENALSLAGLYLTRRDFEPWFLSLPQYSADPGGWQPNNLLPYAAEDSRIQDFEEKIDELEHQLHQTEVALNRTKAELSFIDAERKHFIAVTIENIHTLVRQDFEKSTSWRVTKPLRSFAAWARKIRSGKDAQNESTVTSLRQTVDSLSNPTLNWDSVIPPWDKPGYSTEAAWRGLPDSKFNRNDYSEWCKRYESVTNIDALTSEARTLADQNHSPLFSILMTVDQSPAEYFKQAVSSVKNQVYEKWELCIAVSTRTDASVIKFIELAQQSDSRIKYVTGDLKNGNLLNKAKLLATGDWLGILNAINTIPSQAIYMLAKATFLSENYKFIYSDSDKLEYPDFARCKPDFKPDWNLNLFYSQNYTRDLCFYSKELIADCGEFNSKLTSLSAATFDLTLRAIERIHATDIYHVPKVLVHHRVLAESSADDVAHLVQSLNEHFKRTEQNAVAIVGTESAAKKWDIHYSLPSTQPLVSLIIPTKNNLTLLQQCVTSILLKTEYENFEILVVDNGSDQNDTLDYLRQIAGTPKVRVIRDNYAFNYSALNNSTVALSKGEIIAFLNDDIEVITPNWLSEMVSHALRPRVGAVGARLWYPDMKLQHAGIVLAGGVARHVHKFLPAGEPGFNDRAVLTQNFSAVTGACMVVKKSLFESVGGFNEKELAIGFNDVDFCLRLVEAGYRNVWTPQAELFHHESATRGQDDAPDKQRRAEKEYRFMRERWDEKMEIDPAYNPNLTSGHDDFSLAWPPRADTI</sequence>
<feature type="region of interest" description="Disordered" evidence="2">
    <location>
        <begin position="803"/>
        <end position="824"/>
    </location>
</feature>
<accession>L7W0B8</accession>
<dbReference type="InterPro" id="IPR029044">
    <property type="entry name" value="Nucleotide-diphossugar_trans"/>
</dbReference>
<proteinExistence type="predicted"/>
<feature type="coiled-coil region" evidence="1">
    <location>
        <begin position="117"/>
        <end position="151"/>
    </location>
</feature>